<dbReference type="NCBIfam" id="TIGR01444">
    <property type="entry name" value="fkbM_fam"/>
    <property type="match status" value="1"/>
</dbReference>
<proteinExistence type="predicted"/>
<name>A0ABV6R098_9CAUL</name>
<keyword evidence="2" id="KW-0489">Methyltransferase</keyword>
<dbReference type="GO" id="GO:0032259">
    <property type="term" value="P:methylation"/>
    <property type="evidence" value="ECO:0007669"/>
    <property type="project" value="UniProtKB-KW"/>
</dbReference>
<dbReference type="InterPro" id="IPR006342">
    <property type="entry name" value="FkbM_mtfrase"/>
</dbReference>
<gene>
    <name evidence="2" type="ORF">ACFFGE_00885</name>
</gene>
<dbReference type="Proteomes" id="UP001589906">
    <property type="component" value="Unassembled WGS sequence"/>
</dbReference>
<evidence type="ECO:0000313" key="3">
    <source>
        <dbReference type="Proteomes" id="UP001589906"/>
    </source>
</evidence>
<keyword evidence="2" id="KW-0808">Transferase</keyword>
<organism evidence="2 3">
    <name type="scientific">Brevundimonas balnearis</name>
    <dbReference type="NCBI Taxonomy" id="1572858"/>
    <lineage>
        <taxon>Bacteria</taxon>
        <taxon>Pseudomonadati</taxon>
        <taxon>Pseudomonadota</taxon>
        <taxon>Alphaproteobacteria</taxon>
        <taxon>Caulobacterales</taxon>
        <taxon>Caulobacteraceae</taxon>
        <taxon>Brevundimonas</taxon>
    </lineage>
</organism>
<comment type="caution">
    <text evidence="2">The sequence shown here is derived from an EMBL/GenBank/DDBJ whole genome shotgun (WGS) entry which is preliminary data.</text>
</comment>
<dbReference type="RefSeq" id="WP_376833383.1">
    <property type="nucleotide sequence ID" value="NZ_JBHLSW010000002.1"/>
</dbReference>
<evidence type="ECO:0000259" key="1">
    <source>
        <dbReference type="Pfam" id="PF05050"/>
    </source>
</evidence>
<evidence type="ECO:0000313" key="2">
    <source>
        <dbReference type="EMBL" id="MFC0632437.1"/>
    </source>
</evidence>
<dbReference type="PANTHER" id="PTHR34203">
    <property type="entry name" value="METHYLTRANSFERASE, FKBM FAMILY PROTEIN"/>
    <property type="match status" value="1"/>
</dbReference>
<dbReference type="InterPro" id="IPR052514">
    <property type="entry name" value="SAM-dependent_MTase"/>
</dbReference>
<dbReference type="EMBL" id="JBHLSW010000002">
    <property type="protein sequence ID" value="MFC0632437.1"/>
    <property type="molecule type" value="Genomic_DNA"/>
</dbReference>
<dbReference type="Pfam" id="PF05050">
    <property type="entry name" value="Methyltransf_21"/>
    <property type="match status" value="1"/>
</dbReference>
<reference evidence="2 3" key="1">
    <citation type="submission" date="2024-09" db="EMBL/GenBank/DDBJ databases">
        <authorList>
            <person name="Sun Q."/>
            <person name="Mori K."/>
        </authorList>
    </citation>
    <scope>NUCLEOTIDE SEQUENCE [LARGE SCALE GENOMIC DNA]</scope>
    <source>
        <strain evidence="2 3">NCAIM B.02621</strain>
    </source>
</reference>
<protein>
    <submittedName>
        <fullName evidence="2">FkbM family methyltransferase</fullName>
    </submittedName>
</protein>
<dbReference type="GO" id="GO:0008168">
    <property type="term" value="F:methyltransferase activity"/>
    <property type="evidence" value="ECO:0007669"/>
    <property type="project" value="UniProtKB-KW"/>
</dbReference>
<sequence>MSGIARNTRRALGRLSAGSSPLIGRNVLVEMDRWELEERARALAAPVYVGDRVILCRVMGRYKFYVRSDDVGFGAHVALDGLWESWLTVFMARRIKPGMRVVDVGANHGYYTVLFADLAGPDGRVLAVEPNPRLTELLSRSLAVNGFSGWSDVAQIAAGDGDARRVMLYAPAGEPKNAHIVETDKGESEERFSVSCERLDDRLSAWDRVDFIKIDVEGAEEAAIRGLMTTLRRHRPNLLLEFNPGRCVDPAALLDALESIYGEIRVVGFDSEATPVGRGDLLNRDNAEDRILYLA</sequence>
<accession>A0ABV6R098</accession>
<dbReference type="Gene3D" id="3.40.50.150">
    <property type="entry name" value="Vaccinia Virus protein VP39"/>
    <property type="match status" value="1"/>
</dbReference>
<dbReference type="InterPro" id="IPR029063">
    <property type="entry name" value="SAM-dependent_MTases_sf"/>
</dbReference>
<keyword evidence="3" id="KW-1185">Reference proteome</keyword>
<dbReference type="SUPFAM" id="SSF53335">
    <property type="entry name" value="S-adenosyl-L-methionine-dependent methyltransferases"/>
    <property type="match status" value="1"/>
</dbReference>
<dbReference type="PANTHER" id="PTHR34203:SF15">
    <property type="entry name" value="SLL1173 PROTEIN"/>
    <property type="match status" value="1"/>
</dbReference>
<feature type="domain" description="Methyltransferase FkbM" evidence="1">
    <location>
        <begin position="103"/>
        <end position="245"/>
    </location>
</feature>